<feature type="signal peptide" evidence="7">
    <location>
        <begin position="1"/>
        <end position="17"/>
    </location>
</feature>
<reference evidence="9 10" key="1">
    <citation type="submission" date="2016-10" db="EMBL/GenBank/DDBJ databases">
        <authorList>
            <person name="de Groot N.N."/>
        </authorList>
    </citation>
    <scope>NUCLEOTIDE SEQUENCE [LARGE SCALE GENOMIC DNA]</scope>
    <source>
        <strain evidence="9 10">DSM 25294</strain>
    </source>
</reference>
<name>A0A1G8Y589_9RHOB</name>
<proteinExistence type="inferred from homology"/>
<dbReference type="InterPro" id="IPR023828">
    <property type="entry name" value="Peptidase_S8_Ser-AS"/>
</dbReference>
<feature type="compositionally biased region" description="Low complexity" evidence="6">
    <location>
        <begin position="86"/>
        <end position="105"/>
    </location>
</feature>
<dbReference type="PRINTS" id="PR00723">
    <property type="entry name" value="SUBTILISIN"/>
</dbReference>
<dbReference type="GO" id="GO:0004252">
    <property type="term" value="F:serine-type endopeptidase activity"/>
    <property type="evidence" value="ECO:0007669"/>
    <property type="project" value="UniProtKB-UniRule"/>
</dbReference>
<feature type="region of interest" description="Disordered" evidence="6">
    <location>
        <begin position="46"/>
        <end position="106"/>
    </location>
</feature>
<evidence type="ECO:0000259" key="8">
    <source>
        <dbReference type="Pfam" id="PF00082"/>
    </source>
</evidence>
<dbReference type="GO" id="GO:0006508">
    <property type="term" value="P:proteolysis"/>
    <property type="evidence" value="ECO:0007669"/>
    <property type="project" value="UniProtKB-KW"/>
</dbReference>
<feature type="active site" description="Charge relay system" evidence="5">
    <location>
        <position position="212"/>
    </location>
</feature>
<feature type="active site" description="Charge relay system" evidence="5">
    <location>
        <position position="415"/>
    </location>
</feature>
<dbReference type="STRING" id="571298.SAMN04488026_10288"/>
<dbReference type="AlphaFoldDB" id="A0A1G8Y589"/>
<evidence type="ECO:0000256" key="3">
    <source>
        <dbReference type="ARBA" id="ARBA00022801"/>
    </source>
</evidence>
<comment type="similarity">
    <text evidence="1 5">Belongs to the peptidase S8 family.</text>
</comment>
<evidence type="ECO:0000256" key="2">
    <source>
        <dbReference type="ARBA" id="ARBA00022670"/>
    </source>
</evidence>
<dbReference type="InterPro" id="IPR000209">
    <property type="entry name" value="Peptidase_S8/S53_dom"/>
</dbReference>
<organism evidence="9 10">
    <name type="scientific">Aliiruegeria lutimaris</name>
    <dbReference type="NCBI Taxonomy" id="571298"/>
    <lineage>
        <taxon>Bacteria</taxon>
        <taxon>Pseudomonadati</taxon>
        <taxon>Pseudomonadota</taxon>
        <taxon>Alphaproteobacteria</taxon>
        <taxon>Rhodobacterales</taxon>
        <taxon>Roseobacteraceae</taxon>
        <taxon>Aliiruegeria</taxon>
    </lineage>
</organism>
<keyword evidence="3 5" id="KW-0378">Hydrolase</keyword>
<keyword evidence="4 5" id="KW-0720">Serine protease</keyword>
<dbReference type="Pfam" id="PF00082">
    <property type="entry name" value="Peptidase_S8"/>
    <property type="match status" value="1"/>
</dbReference>
<evidence type="ECO:0000313" key="10">
    <source>
        <dbReference type="Proteomes" id="UP000199382"/>
    </source>
</evidence>
<keyword evidence="2 5" id="KW-0645">Protease</keyword>
<evidence type="ECO:0000313" key="9">
    <source>
        <dbReference type="EMBL" id="SDJ97240.1"/>
    </source>
</evidence>
<sequence>MRSLTTFVFLTVSAALAGPAIAQSANDRAVVRQALANTCSAPAQQPVAGASRLKMQAPQGSRLPQQRQAPPGMQRQSPPGNMPQGAPRQMQPGMQRQMPQGAGQRSITEWRLDSGDKLRVSSLSQQGRQLTFVDLYSKIMGEERAVLRGVARDDCSVAGGRFVEYGKVSGRVVPTHILELDQSLAPNNKVQPLNPAPPKGSARNCVRVGLLDNGVNYTRSDIAKGLAYDNAGRLIGLDVWENDGRPFDYGFPENSRDPRISIFNPNRHGSMVASVILDYAPETACIVPVRYYPMSTGNEVSKAADFFSKQGVKVVSLQSSRRQPWPDFQRAMQAHPEILFVVAAGNNRTDLNRMPLYPPAYQTSNLLVVAGTSSNERSLWKGSNYGSGIVEIAVSAENVALRKFDGESAALSGTSFAAPKVSAYAAKLIAENPGISGAELKQMILSNASGSRQTVEGMPVLTERILRSK</sequence>
<protein>
    <submittedName>
        <fullName evidence="9">Subtilase family protein</fullName>
    </submittedName>
</protein>
<dbReference type="PANTHER" id="PTHR43806:SF11">
    <property type="entry name" value="CEREVISIN-RELATED"/>
    <property type="match status" value="1"/>
</dbReference>
<evidence type="ECO:0000256" key="4">
    <source>
        <dbReference type="ARBA" id="ARBA00022825"/>
    </source>
</evidence>
<dbReference type="Gene3D" id="3.40.50.200">
    <property type="entry name" value="Peptidase S8/S53 domain"/>
    <property type="match status" value="1"/>
</dbReference>
<accession>A0A1G8Y589</accession>
<dbReference type="PANTHER" id="PTHR43806">
    <property type="entry name" value="PEPTIDASE S8"/>
    <property type="match status" value="1"/>
</dbReference>
<keyword evidence="7" id="KW-0732">Signal</keyword>
<feature type="chain" id="PRO_5011615180" evidence="7">
    <location>
        <begin position="18"/>
        <end position="469"/>
    </location>
</feature>
<dbReference type="PROSITE" id="PS51892">
    <property type="entry name" value="SUBTILASE"/>
    <property type="match status" value="1"/>
</dbReference>
<evidence type="ECO:0000256" key="6">
    <source>
        <dbReference type="SAM" id="MobiDB-lite"/>
    </source>
</evidence>
<evidence type="ECO:0000256" key="1">
    <source>
        <dbReference type="ARBA" id="ARBA00011073"/>
    </source>
</evidence>
<keyword evidence="10" id="KW-1185">Reference proteome</keyword>
<evidence type="ECO:0000256" key="5">
    <source>
        <dbReference type="PROSITE-ProRule" id="PRU01240"/>
    </source>
</evidence>
<dbReference type="EMBL" id="FNEK01000028">
    <property type="protein sequence ID" value="SDJ97240.1"/>
    <property type="molecule type" value="Genomic_DNA"/>
</dbReference>
<dbReference type="InterPro" id="IPR050131">
    <property type="entry name" value="Peptidase_S8_subtilisin-like"/>
</dbReference>
<feature type="domain" description="Peptidase S8/S53" evidence="8">
    <location>
        <begin position="206"/>
        <end position="449"/>
    </location>
</feature>
<dbReference type="Proteomes" id="UP000199382">
    <property type="component" value="Unassembled WGS sequence"/>
</dbReference>
<feature type="compositionally biased region" description="Polar residues" evidence="6">
    <location>
        <begin position="58"/>
        <end position="79"/>
    </location>
</feature>
<feature type="active site" description="Charge relay system" evidence="5">
    <location>
        <position position="268"/>
    </location>
</feature>
<dbReference type="PROSITE" id="PS00138">
    <property type="entry name" value="SUBTILASE_SER"/>
    <property type="match status" value="1"/>
</dbReference>
<gene>
    <name evidence="9" type="ORF">SAMN04488026_10288</name>
</gene>
<evidence type="ECO:0000256" key="7">
    <source>
        <dbReference type="SAM" id="SignalP"/>
    </source>
</evidence>
<dbReference type="InterPro" id="IPR036852">
    <property type="entry name" value="Peptidase_S8/S53_dom_sf"/>
</dbReference>
<dbReference type="InterPro" id="IPR015500">
    <property type="entry name" value="Peptidase_S8_subtilisin-rel"/>
</dbReference>
<dbReference type="SUPFAM" id="SSF52743">
    <property type="entry name" value="Subtilisin-like"/>
    <property type="match status" value="1"/>
</dbReference>